<dbReference type="RefSeq" id="WP_003677049.1">
    <property type="nucleotide sequence ID" value="NZ_ACDY02000007.1"/>
</dbReference>
<dbReference type="Pfam" id="PF01300">
    <property type="entry name" value="Sua5_yciO_yrdC"/>
    <property type="match status" value="1"/>
</dbReference>
<evidence type="ECO:0000256" key="9">
    <source>
        <dbReference type="HAMAP-Rule" id="MF_01852"/>
    </source>
</evidence>
<keyword evidence="6 9" id="KW-0547">Nucleotide-binding</keyword>
<dbReference type="eggNOG" id="COG0009">
    <property type="taxonomic scope" value="Bacteria"/>
</dbReference>
<dbReference type="HAMAP" id="MF_01852">
    <property type="entry name" value="TsaC"/>
    <property type="match status" value="1"/>
</dbReference>
<comment type="similarity">
    <text evidence="9">Belongs to the SUA5 family. TsaC subfamily.</text>
</comment>
<comment type="caution">
    <text evidence="11">The sequence shown here is derived from an EMBL/GenBank/DDBJ whole genome shotgun (WGS) entry which is preliminary data.</text>
</comment>
<comment type="function">
    <text evidence="9">Required for the formation of a threonylcarbamoyl group on adenosine at position 37 (t(6)A37) in tRNAs that read codons beginning with adenine. Catalyzes the conversion of L-threonine, HCO(3)(-)/CO(2) and ATP to give threonylcarbamoyl-AMP (TC-AMP) as the acyladenylate intermediate, with the release of diphosphate.</text>
</comment>
<evidence type="ECO:0000256" key="7">
    <source>
        <dbReference type="ARBA" id="ARBA00022840"/>
    </source>
</evidence>
<proteinExistence type="inferred from homology"/>
<dbReference type="InterPro" id="IPR023535">
    <property type="entry name" value="TC-AMP_synthase"/>
</dbReference>
<evidence type="ECO:0000259" key="10">
    <source>
        <dbReference type="PROSITE" id="PS51163"/>
    </source>
</evidence>
<dbReference type="GO" id="GO:0061710">
    <property type="term" value="F:L-threonylcarbamoyladenylate synthase"/>
    <property type="evidence" value="ECO:0007669"/>
    <property type="project" value="UniProtKB-EC"/>
</dbReference>
<keyword evidence="3 9" id="KW-0808">Transferase</keyword>
<accession>D0W3Y8</accession>
<dbReference type="InterPro" id="IPR050156">
    <property type="entry name" value="TC-AMP_synthase_SUA5"/>
</dbReference>
<reference evidence="11 12" key="1">
    <citation type="submission" date="2009-10" db="EMBL/GenBank/DDBJ databases">
        <authorList>
            <person name="Weinstock G."/>
            <person name="Sodergren E."/>
            <person name="Clifton S."/>
            <person name="Fulton L."/>
            <person name="Fulton B."/>
            <person name="Courtney L."/>
            <person name="Fronick C."/>
            <person name="Harrison M."/>
            <person name="Strong C."/>
            <person name="Farmer C."/>
            <person name="Delahaunty K."/>
            <person name="Markovic C."/>
            <person name="Hall O."/>
            <person name="Minx P."/>
            <person name="Tomlinson C."/>
            <person name="Mitreva M."/>
            <person name="Nelson J."/>
            <person name="Hou S."/>
            <person name="Wollam A."/>
            <person name="Pepin K.H."/>
            <person name="Johnson M."/>
            <person name="Bhonagiri V."/>
            <person name="Nash W.E."/>
            <person name="Warren W."/>
            <person name="Chinwalla A."/>
            <person name="Mardis E.R."/>
            <person name="Wilson R.K."/>
        </authorList>
    </citation>
    <scope>NUCLEOTIDE SEQUENCE [LARGE SCALE GENOMIC DNA]</scope>
    <source>
        <strain evidence="11 12">ATCC 14685</strain>
    </source>
</reference>
<evidence type="ECO:0000256" key="2">
    <source>
        <dbReference type="ARBA" id="ARBA00022490"/>
    </source>
</evidence>
<keyword evidence="7 9" id="KW-0067">ATP-binding</keyword>
<keyword evidence="5 9" id="KW-0548">Nucleotidyltransferase</keyword>
<protein>
    <recommendedName>
        <fullName evidence="9">Threonylcarbamoyl-AMP synthase</fullName>
        <shortName evidence="9">TC-AMP synthase</shortName>
        <ecNumber evidence="9">2.7.7.87</ecNumber>
    </recommendedName>
    <alternativeName>
        <fullName evidence="9">L-threonylcarbamoyladenylate synthase</fullName>
    </alternativeName>
    <alternativeName>
        <fullName evidence="9">t(6)A37 threonylcarbamoyladenosine biosynthesis protein TsaC</fullName>
    </alternativeName>
    <alternativeName>
        <fullName evidence="9">tRNA threonylcarbamoyladenosine biosynthesis protein TsaC</fullName>
    </alternativeName>
</protein>
<evidence type="ECO:0000256" key="6">
    <source>
        <dbReference type="ARBA" id="ARBA00022741"/>
    </source>
</evidence>
<comment type="subcellular location">
    <subcellularLocation>
        <location evidence="1 9">Cytoplasm</location>
    </subcellularLocation>
</comment>
<dbReference type="EC" id="2.7.7.87" evidence="9"/>
<dbReference type="InterPro" id="IPR006070">
    <property type="entry name" value="Sua5-like_dom"/>
</dbReference>
<feature type="domain" description="YrdC-like" evidence="10">
    <location>
        <begin position="20"/>
        <end position="200"/>
    </location>
</feature>
<evidence type="ECO:0000256" key="1">
    <source>
        <dbReference type="ARBA" id="ARBA00004496"/>
    </source>
</evidence>
<dbReference type="Proteomes" id="UP000003294">
    <property type="component" value="Unassembled WGS sequence"/>
</dbReference>
<organism evidence="11 12">
    <name type="scientific">Neisseria cinerea ATCC 14685</name>
    <dbReference type="NCBI Taxonomy" id="546262"/>
    <lineage>
        <taxon>Bacteria</taxon>
        <taxon>Pseudomonadati</taxon>
        <taxon>Pseudomonadota</taxon>
        <taxon>Betaproteobacteria</taxon>
        <taxon>Neisseriales</taxon>
        <taxon>Neisseriaceae</taxon>
        <taxon>Neisseria</taxon>
    </lineage>
</organism>
<dbReference type="PANTHER" id="PTHR17490">
    <property type="entry name" value="SUA5"/>
    <property type="match status" value="1"/>
</dbReference>
<dbReference type="GO" id="GO:0002949">
    <property type="term" value="P:tRNA threonylcarbamoyladenosine modification"/>
    <property type="evidence" value="ECO:0007669"/>
    <property type="project" value="UniProtKB-UniRule"/>
</dbReference>
<comment type="catalytic activity">
    <reaction evidence="8 9">
        <text>L-threonine + hydrogencarbonate + ATP = L-threonylcarbamoyladenylate + diphosphate + H2O</text>
        <dbReference type="Rhea" id="RHEA:36407"/>
        <dbReference type="ChEBI" id="CHEBI:15377"/>
        <dbReference type="ChEBI" id="CHEBI:17544"/>
        <dbReference type="ChEBI" id="CHEBI:30616"/>
        <dbReference type="ChEBI" id="CHEBI:33019"/>
        <dbReference type="ChEBI" id="CHEBI:57926"/>
        <dbReference type="ChEBI" id="CHEBI:73682"/>
        <dbReference type="EC" id="2.7.7.87"/>
    </reaction>
</comment>
<evidence type="ECO:0000256" key="8">
    <source>
        <dbReference type="ARBA" id="ARBA00048366"/>
    </source>
</evidence>
<dbReference type="FunFam" id="3.90.870.10:FF:000004">
    <property type="entry name" value="Threonylcarbamoyl-AMP synthase"/>
    <property type="match status" value="1"/>
</dbReference>
<evidence type="ECO:0000313" key="11">
    <source>
        <dbReference type="EMBL" id="EEZ71536.1"/>
    </source>
</evidence>
<dbReference type="GO" id="GO:0005737">
    <property type="term" value="C:cytoplasm"/>
    <property type="evidence" value="ECO:0007669"/>
    <property type="project" value="UniProtKB-SubCell"/>
</dbReference>
<dbReference type="GO" id="GO:0005524">
    <property type="term" value="F:ATP binding"/>
    <property type="evidence" value="ECO:0007669"/>
    <property type="project" value="UniProtKB-UniRule"/>
</dbReference>
<dbReference type="GO" id="GO:0006450">
    <property type="term" value="P:regulation of translational fidelity"/>
    <property type="evidence" value="ECO:0007669"/>
    <property type="project" value="TreeGrafter"/>
</dbReference>
<gene>
    <name evidence="9" type="primary">tsaC</name>
    <name evidence="11" type="ORF">NEICINOT_04380</name>
</gene>
<sequence>MTYTLQTVFYIMLFPRIIAASAQRKLRVYLKKGGLVAYPTESCYGLGCLPTLANALSKLTHLKKRPQHKGMIVIGNQFEQLRPLLKMPSENLQNILIKEWPAPKTFLLLAKSGVLPKLRGKRRNKLAVRVPDHDGARRLCQVLGMPLVSTSCNRAGKRACRTEREVKRQFGRNVWVIGGRIGRQKLPSQIIDGETGKRLR</sequence>
<dbReference type="GO" id="GO:0003725">
    <property type="term" value="F:double-stranded RNA binding"/>
    <property type="evidence" value="ECO:0007669"/>
    <property type="project" value="InterPro"/>
</dbReference>
<dbReference type="GO" id="GO:0000049">
    <property type="term" value="F:tRNA binding"/>
    <property type="evidence" value="ECO:0007669"/>
    <property type="project" value="TreeGrafter"/>
</dbReference>
<keyword evidence="4 9" id="KW-0819">tRNA processing</keyword>
<evidence type="ECO:0000256" key="5">
    <source>
        <dbReference type="ARBA" id="ARBA00022695"/>
    </source>
</evidence>
<dbReference type="SUPFAM" id="SSF55821">
    <property type="entry name" value="YrdC/RibB"/>
    <property type="match status" value="1"/>
</dbReference>
<dbReference type="OrthoDB" id="9814580at2"/>
<dbReference type="STRING" id="546262.NEICINOT_04380"/>
<dbReference type="EMBL" id="ACDY02000007">
    <property type="protein sequence ID" value="EEZ71536.1"/>
    <property type="molecule type" value="Genomic_DNA"/>
</dbReference>
<dbReference type="PROSITE" id="PS51163">
    <property type="entry name" value="YRDC"/>
    <property type="match status" value="1"/>
</dbReference>
<keyword evidence="2 9" id="KW-0963">Cytoplasm</keyword>
<dbReference type="PANTHER" id="PTHR17490:SF18">
    <property type="entry name" value="THREONYLCARBAMOYL-AMP SYNTHASE"/>
    <property type="match status" value="1"/>
</dbReference>
<dbReference type="InterPro" id="IPR017945">
    <property type="entry name" value="DHBP_synth_RibB-like_a/b_dom"/>
</dbReference>
<evidence type="ECO:0000256" key="3">
    <source>
        <dbReference type="ARBA" id="ARBA00022679"/>
    </source>
</evidence>
<evidence type="ECO:0000256" key="4">
    <source>
        <dbReference type="ARBA" id="ARBA00022694"/>
    </source>
</evidence>
<dbReference type="AlphaFoldDB" id="D0W3Y8"/>
<evidence type="ECO:0000313" key="12">
    <source>
        <dbReference type="Proteomes" id="UP000003294"/>
    </source>
</evidence>
<dbReference type="Gene3D" id="3.90.870.10">
    <property type="entry name" value="DHBP synthase"/>
    <property type="match status" value="1"/>
</dbReference>
<name>D0W3Y8_NEICI</name>